<dbReference type="AlphaFoldDB" id="A0A5J4NEQ8"/>
<keyword evidence="9" id="KW-0325">Glycoprotein</keyword>
<evidence type="ECO:0000256" key="7">
    <source>
        <dbReference type="ARBA" id="ARBA00022989"/>
    </source>
</evidence>
<evidence type="ECO:0000256" key="3">
    <source>
        <dbReference type="ARBA" id="ARBA00005316"/>
    </source>
</evidence>
<evidence type="ECO:0000256" key="5">
    <source>
        <dbReference type="ARBA" id="ARBA00022692"/>
    </source>
</evidence>
<dbReference type="UniPathway" id="UPA00196"/>
<name>A0A5J4NEQ8_9TREM</name>
<evidence type="ECO:0000256" key="8">
    <source>
        <dbReference type="ARBA" id="ARBA00023136"/>
    </source>
</evidence>
<feature type="transmembrane region" description="Helical" evidence="10">
    <location>
        <begin position="67"/>
        <end position="87"/>
    </location>
</feature>
<sequence length="702" mass="78773">LHFRLHPGFRRLYHIVSLHCFQMAITDLDREPRINSQISSTSVECEHSNVEEELARFQPTAADKNRAFYISIFYLVVALFIGIPMWLKTTATYQAPLPFWEIKKLCSRPIEIRIPVNIISLSRKLKLNDLAAIQSSLMNSEDQSLRCGSGKSSDRLRIACVVDARRASQSQRATYERLSDDLADFSTLLNELESILFGISSRKNATVTCSLEAKGYCTQSASTYKAVLLPHTVYDRFKLGLDSEAIIQRSAAHNLFYLIEPRSDGQTNATHILATQIAKLMNSVFLPIKDLQHLTTPAEPTSTELGQRSSARPRTSSQLLHMLSRQLPASSVYDITVTLLTHSGEASRLSSRSRDDWSYRVLSDPTNWLQTHVERVFRSWLPYVRFRFYSQRLYAVDIEQLGPSRLSENHTYRYYTRDDLSTVVNQLESYLGAPQTASAATRDMAGTKPGLHLILLLAMPTSVTTNHSDAPPVVKCPPPLRFYLPLSTGSMAVTNVAVVPQWGGLFSIDAPLSCCRSADVAVTSGRQLVTVIRSLAGLPEPVELSTHQFNPPVPLNGRLGEVDHWELDGWFLKRTVESLLAVRMTMTALVDLLSRFPNMVINDHVATEVARSGRVWARALDDLQQMNSRNHSVGLGETFTHAQDSLESINSAFFDHSLLGRLYFQDDQKYGIYVPLFVPVGVGLLMSTKNAFRIMFPRESST</sequence>
<protein>
    <submittedName>
        <fullName evidence="11">Phosphatidylinositol glycan, class S</fullName>
    </submittedName>
</protein>
<dbReference type="Proteomes" id="UP000324629">
    <property type="component" value="Unassembled WGS sequence"/>
</dbReference>
<keyword evidence="12" id="KW-1185">Reference proteome</keyword>
<organism evidence="11 12">
    <name type="scientific">Paragonimus westermani</name>
    <dbReference type="NCBI Taxonomy" id="34504"/>
    <lineage>
        <taxon>Eukaryota</taxon>
        <taxon>Metazoa</taxon>
        <taxon>Spiralia</taxon>
        <taxon>Lophotrochozoa</taxon>
        <taxon>Platyhelminthes</taxon>
        <taxon>Trematoda</taxon>
        <taxon>Digenea</taxon>
        <taxon>Plagiorchiida</taxon>
        <taxon>Troglotremata</taxon>
        <taxon>Troglotrematidae</taxon>
        <taxon>Paragonimus</taxon>
    </lineage>
</organism>
<keyword evidence="8 10" id="KW-0472">Membrane</keyword>
<dbReference type="InterPro" id="IPR019540">
    <property type="entry name" value="PtdIno-glycan_biosynth_class_S"/>
</dbReference>
<evidence type="ECO:0000256" key="2">
    <source>
        <dbReference type="ARBA" id="ARBA00004687"/>
    </source>
</evidence>
<dbReference type="Pfam" id="PF10510">
    <property type="entry name" value="PIG-S"/>
    <property type="match status" value="1"/>
</dbReference>
<evidence type="ECO:0000256" key="1">
    <source>
        <dbReference type="ARBA" id="ARBA00004477"/>
    </source>
</evidence>
<dbReference type="GO" id="GO:0006506">
    <property type="term" value="P:GPI anchor biosynthetic process"/>
    <property type="evidence" value="ECO:0007669"/>
    <property type="project" value="UniProtKB-UniPathway"/>
</dbReference>
<evidence type="ECO:0000313" key="12">
    <source>
        <dbReference type="Proteomes" id="UP000324629"/>
    </source>
</evidence>
<comment type="similarity">
    <text evidence="3">Belongs to the PIGS family.</text>
</comment>
<reference evidence="11 12" key="1">
    <citation type="journal article" date="2019" name="Gigascience">
        <title>Whole-genome sequence of the oriental lung fluke Paragonimus westermani.</title>
        <authorList>
            <person name="Oey H."/>
            <person name="Zakrzewski M."/>
            <person name="Narain K."/>
            <person name="Devi K.R."/>
            <person name="Agatsuma T."/>
            <person name="Nawaratna S."/>
            <person name="Gobert G.N."/>
            <person name="Jones M.K."/>
            <person name="Ragan M.A."/>
            <person name="McManus D.P."/>
            <person name="Krause L."/>
        </authorList>
    </citation>
    <scope>NUCLEOTIDE SEQUENCE [LARGE SCALE GENOMIC DNA]</scope>
    <source>
        <strain evidence="11 12">IND2009</strain>
    </source>
</reference>
<keyword evidence="6" id="KW-0256">Endoplasmic reticulum</keyword>
<keyword evidence="4" id="KW-0337">GPI-anchor biosynthesis</keyword>
<evidence type="ECO:0000256" key="10">
    <source>
        <dbReference type="SAM" id="Phobius"/>
    </source>
</evidence>
<keyword evidence="7 10" id="KW-1133">Transmembrane helix</keyword>
<gene>
    <name evidence="11" type="ORF">DEA37_0001264</name>
</gene>
<dbReference type="PANTHER" id="PTHR21072:SF13">
    <property type="entry name" value="GPI TRANSAMIDASE COMPONENT PIG-S"/>
    <property type="match status" value="1"/>
</dbReference>
<evidence type="ECO:0000256" key="6">
    <source>
        <dbReference type="ARBA" id="ARBA00022824"/>
    </source>
</evidence>
<dbReference type="GO" id="GO:0016255">
    <property type="term" value="P:attachment of GPI anchor to protein"/>
    <property type="evidence" value="ECO:0007669"/>
    <property type="project" value="InterPro"/>
</dbReference>
<dbReference type="PANTHER" id="PTHR21072">
    <property type="entry name" value="GPI TRANSAMIDASE COMPONENT PIG-S"/>
    <property type="match status" value="1"/>
</dbReference>
<accession>A0A5J4NEQ8</accession>
<comment type="caution">
    <text evidence="11">The sequence shown here is derived from an EMBL/GenBank/DDBJ whole genome shotgun (WGS) entry which is preliminary data.</text>
</comment>
<evidence type="ECO:0000313" key="11">
    <source>
        <dbReference type="EMBL" id="KAA3674047.1"/>
    </source>
</evidence>
<evidence type="ECO:0000256" key="4">
    <source>
        <dbReference type="ARBA" id="ARBA00022502"/>
    </source>
</evidence>
<comment type="pathway">
    <text evidence="2">Glycolipid biosynthesis; glycosylphosphatidylinositol-anchor biosynthesis.</text>
</comment>
<proteinExistence type="inferred from homology"/>
<feature type="non-terminal residue" evidence="11">
    <location>
        <position position="1"/>
    </location>
</feature>
<keyword evidence="5 10" id="KW-0812">Transmembrane</keyword>
<evidence type="ECO:0000256" key="9">
    <source>
        <dbReference type="ARBA" id="ARBA00023180"/>
    </source>
</evidence>
<dbReference type="EMBL" id="QNGE01003435">
    <property type="protein sequence ID" value="KAA3674047.1"/>
    <property type="molecule type" value="Genomic_DNA"/>
</dbReference>
<comment type="subcellular location">
    <subcellularLocation>
        <location evidence="1">Endoplasmic reticulum membrane</location>
        <topology evidence="1">Multi-pass membrane protein</topology>
    </subcellularLocation>
</comment>
<dbReference type="GO" id="GO:0042765">
    <property type="term" value="C:GPI-anchor transamidase complex"/>
    <property type="evidence" value="ECO:0007669"/>
    <property type="project" value="InterPro"/>
</dbReference>